<dbReference type="OrthoDB" id="2841294at2759"/>
<evidence type="ECO:0000313" key="2">
    <source>
        <dbReference type="EMBL" id="KAG6371985.1"/>
    </source>
</evidence>
<reference evidence="2" key="1">
    <citation type="submission" date="2021-03" db="EMBL/GenBank/DDBJ databases">
        <title>Evolutionary innovations through gain and loss of genes in the ectomycorrhizal Boletales.</title>
        <authorList>
            <person name="Wu G."/>
            <person name="Miyauchi S."/>
            <person name="Morin E."/>
            <person name="Yang Z.-L."/>
            <person name="Xu J."/>
            <person name="Martin F.M."/>
        </authorList>
    </citation>
    <scope>NUCLEOTIDE SEQUENCE</scope>
    <source>
        <strain evidence="2">BR01</strain>
    </source>
</reference>
<proteinExistence type="predicted"/>
<organism evidence="2 3">
    <name type="scientific">Boletus reticuloceps</name>
    <dbReference type="NCBI Taxonomy" id="495285"/>
    <lineage>
        <taxon>Eukaryota</taxon>
        <taxon>Fungi</taxon>
        <taxon>Dikarya</taxon>
        <taxon>Basidiomycota</taxon>
        <taxon>Agaricomycotina</taxon>
        <taxon>Agaricomycetes</taxon>
        <taxon>Agaricomycetidae</taxon>
        <taxon>Boletales</taxon>
        <taxon>Boletineae</taxon>
        <taxon>Boletaceae</taxon>
        <taxon>Boletoideae</taxon>
        <taxon>Boletus</taxon>
    </lineage>
</organism>
<keyword evidence="1" id="KW-0732">Signal</keyword>
<feature type="chain" id="PRO_5034938594" evidence="1">
    <location>
        <begin position="21"/>
        <end position="145"/>
    </location>
</feature>
<dbReference type="InterPro" id="IPR045469">
    <property type="entry name" value="Nis1"/>
</dbReference>
<keyword evidence="3" id="KW-1185">Reference proteome</keyword>
<evidence type="ECO:0000313" key="3">
    <source>
        <dbReference type="Proteomes" id="UP000683000"/>
    </source>
</evidence>
<dbReference type="Pfam" id="PF19271">
    <property type="entry name" value="Nis1"/>
    <property type="match status" value="1"/>
</dbReference>
<gene>
    <name evidence="2" type="ORF">JVT61DRAFT_9003</name>
</gene>
<accession>A0A8I2YHH0</accession>
<dbReference type="EMBL" id="JAGFBS010000031">
    <property type="protein sequence ID" value="KAG6371985.1"/>
    <property type="molecule type" value="Genomic_DNA"/>
</dbReference>
<feature type="signal peptide" evidence="1">
    <location>
        <begin position="1"/>
        <end position="20"/>
    </location>
</feature>
<sequence>MFKLFVTFLCTVALASAVFAQNIYIALPPANTDVTAGKEITVQLDRPLTLSGSEEVAVVIGTSTCPSPTTCRDVAEVLGDILYNGPFKPVLSDDSWSPYQNITITIPSWYRGPVQLGVAHFFLLGAGLNAQLQLTNTIVNVVAPR</sequence>
<dbReference type="Proteomes" id="UP000683000">
    <property type="component" value="Unassembled WGS sequence"/>
</dbReference>
<name>A0A8I2YHH0_9AGAM</name>
<evidence type="ECO:0000256" key="1">
    <source>
        <dbReference type="SAM" id="SignalP"/>
    </source>
</evidence>
<protein>
    <submittedName>
        <fullName evidence="2">Uncharacterized protein</fullName>
    </submittedName>
</protein>
<dbReference type="AlphaFoldDB" id="A0A8I2YHH0"/>
<comment type="caution">
    <text evidence="2">The sequence shown here is derived from an EMBL/GenBank/DDBJ whole genome shotgun (WGS) entry which is preliminary data.</text>
</comment>